<keyword evidence="9" id="KW-1185">Reference proteome</keyword>
<dbReference type="PANTHER" id="PTHR21258:SF55">
    <property type="entry name" value="FI23523P1"/>
    <property type="match status" value="1"/>
</dbReference>
<dbReference type="SMART" id="SM00310">
    <property type="entry name" value="PTBI"/>
    <property type="match status" value="1"/>
</dbReference>
<dbReference type="InterPro" id="IPR011993">
    <property type="entry name" value="PH-like_dom_sf"/>
</dbReference>
<feature type="region of interest" description="Disordered" evidence="6">
    <location>
        <begin position="234"/>
        <end position="253"/>
    </location>
</feature>
<dbReference type="EMBL" id="CP092867">
    <property type="protein sequence ID" value="UYV67473.1"/>
    <property type="molecule type" value="Genomic_DNA"/>
</dbReference>
<dbReference type="Proteomes" id="UP001235939">
    <property type="component" value="Chromosome 05"/>
</dbReference>
<evidence type="ECO:0000256" key="6">
    <source>
        <dbReference type="SAM" id="MobiDB-lite"/>
    </source>
</evidence>
<evidence type="ECO:0000256" key="3">
    <source>
        <dbReference type="ARBA" id="ARBA00022707"/>
    </source>
</evidence>
<proteinExistence type="predicted"/>
<gene>
    <name evidence="8" type="ORF">LAZ67_5000759</name>
</gene>
<protein>
    <submittedName>
        <fullName evidence="8">FRS2</fullName>
    </submittedName>
</protein>
<dbReference type="PROSITE" id="PS51064">
    <property type="entry name" value="IRS_PTB"/>
    <property type="match status" value="1"/>
</dbReference>
<organism evidence="8 9">
    <name type="scientific">Cordylochernes scorpioides</name>
    <dbReference type="NCBI Taxonomy" id="51811"/>
    <lineage>
        <taxon>Eukaryota</taxon>
        <taxon>Metazoa</taxon>
        <taxon>Ecdysozoa</taxon>
        <taxon>Arthropoda</taxon>
        <taxon>Chelicerata</taxon>
        <taxon>Arachnida</taxon>
        <taxon>Pseudoscorpiones</taxon>
        <taxon>Cheliferoidea</taxon>
        <taxon>Chernetidae</taxon>
        <taxon>Cordylochernes</taxon>
    </lineage>
</organism>
<dbReference type="CDD" id="cd01202">
    <property type="entry name" value="PTB_FRS2"/>
    <property type="match status" value="1"/>
</dbReference>
<dbReference type="PANTHER" id="PTHR21258">
    <property type="entry name" value="DOCKING PROTEIN RELATED"/>
    <property type="match status" value="1"/>
</dbReference>
<accession>A0ABY6KF91</accession>
<name>A0ABY6KF91_9ARAC</name>
<comment type="subcellular location">
    <subcellularLocation>
        <location evidence="1">Membrane</location>
    </subcellularLocation>
</comment>
<feature type="domain" description="IRS-type PTB" evidence="7">
    <location>
        <begin position="25"/>
        <end position="132"/>
    </location>
</feature>
<evidence type="ECO:0000259" key="7">
    <source>
        <dbReference type="PROSITE" id="PS51064"/>
    </source>
</evidence>
<evidence type="ECO:0000256" key="1">
    <source>
        <dbReference type="ARBA" id="ARBA00004370"/>
    </source>
</evidence>
<dbReference type="Gene3D" id="2.30.29.30">
    <property type="entry name" value="Pleckstrin-homology domain (PH domain)/Phosphotyrosine-binding domain (PTB)"/>
    <property type="match status" value="1"/>
</dbReference>
<sequence>MLAYHIGHVEGFYQMARLINFNRLLFNAVHSVIYRLQAVRNVNEEGRTVSSGWLQVTPTELIFQRRGKSSPVYWPLRSLRRYGFDSMLFSFECGRRCPTGPGIYAFRCRKAEDLFNVLQAAIQCPEESMLPVEENGAALNLAEARYSTIMENPFYVNMPHSPPGLLRARAHTMPTGSLSRAREVYVNVASSSQVNSPTETVPVLVNGDPAIAAAVEPASQEEEDEGINYITLDLDQNEGPSTTTQSPPPQATGGYATIDFTKTAALSSSVQDHRTRFLQHDD</sequence>
<dbReference type="InterPro" id="IPR038742">
    <property type="entry name" value="FRS2_PTB"/>
</dbReference>
<evidence type="ECO:0000256" key="2">
    <source>
        <dbReference type="ARBA" id="ARBA00022553"/>
    </source>
</evidence>
<evidence type="ECO:0000256" key="4">
    <source>
        <dbReference type="ARBA" id="ARBA00023136"/>
    </source>
</evidence>
<dbReference type="Pfam" id="PF02174">
    <property type="entry name" value="IRS"/>
    <property type="match status" value="1"/>
</dbReference>
<dbReference type="InterPro" id="IPR002404">
    <property type="entry name" value="IRS_PTB"/>
</dbReference>
<keyword evidence="3" id="KW-0519">Myristate</keyword>
<keyword evidence="2" id="KW-0597">Phosphoprotein</keyword>
<keyword evidence="5" id="KW-0449">Lipoprotein</keyword>
<dbReference type="SUPFAM" id="SSF50729">
    <property type="entry name" value="PH domain-like"/>
    <property type="match status" value="1"/>
</dbReference>
<evidence type="ECO:0000313" key="8">
    <source>
        <dbReference type="EMBL" id="UYV67473.1"/>
    </source>
</evidence>
<keyword evidence="4" id="KW-0472">Membrane</keyword>
<reference evidence="8 9" key="1">
    <citation type="submission" date="2022-01" db="EMBL/GenBank/DDBJ databases">
        <title>A chromosomal length assembly of Cordylochernes scorpioides.</title>
        <authorList>
            <person name="Zeh D."/>
            <person name="Zeh J."/>
        </authorList>
    </citation>
    <scope>NUCLEOTIDE SEQUENCE [LARGE SCALE GENOMIC DNA]</scope>
    <source>
        <strain evidence="8">IN4F17</strain>
        <tissue evidence="8">Whole Body</tissue>
    </source>
</reference>
<evidence type="ECO:0000256" key="5">
    <source>
        <dbReference type="ARBA" id="ARBA00023288"/>
    </source>
</evidence>
<dbReference type="SMART" id="SM01244">
    <property type="entry name" value="IRS"/>
    <property type="match status" value="1"/>
</dbReference>
<evidence type="ECO:0000313" key="9">
    <source>
        <dbReference type="Proteomes" id="UP001235939"/>
    </source>
</evidence>
<dbReference type="InterPro" id="IPR050996">
    <property type="entry name" value="Docking_Protein_DOK"/>
</dbReference>